<evidence type="ECO:0000313" key="2">
    <source>
        <dbReference type="Proteomes" id="UP000243096"/>
    </source>
</evidence>
<dbReference type="AlphaFoldDB" id="A0A2P5KB26"/>
<protein>
    <submittedName>
        <fullName evidence="1">Uncharacterized protein</fullName>
    </submittedName>
</protein>
<gene>
    <name evidence="1" type="ORF">B0O95_105106</name>
</gene>
<dbReference type="Proteomes" id="UP000243096">
    <property type="component" value="Unassembled WGS sequence"/>
</dbReference>
<keyword evidence="2" id="KW-1185">Reference proteome</keyword>
<reference evidence="1 2" key="1">
    <citation type="submission" date="2018-01" db="EMBL/GenBank/DDBJ databases">
        <title>Genomic Encyclopedia of Type Strains, Phase III (KMG-III): the genomes of soil and plant-associated and newly described type strains.</title>
        <authorList>
            <person name="Whitman W."/>
        </authorList>
    </citation>
    <scope>NUCLEOTIDE SEQUENCE [LARGE SCALE GENOMIC DNA]</scope>
    <source>
        <strain evidence="1 2">HKI456</strain>
    </source>
</reference>
<dbReference type="EMBL" id="PRDW01000005">
    <property type="protein sequence ID" value="PPB83923.1"/>
    <property type="molecule type" value="Genomic_DNA"/>
</dbReference>
<sequence>MSGGDSLTNQEIRYASSVVRDTALEGGTAMAGLRLRF</sequence>
<comment type="caution">
    <text evidence="1">The sequence shown here is derived from an EMBL/GenBank/DDBJ whole genome shotgun (WGS) entry which is preliminary data.</text>
</comment>
<accession>A0A2P5KB26</accession>
<evidence type="ECO:0000313" key="1">
    <source>
        <dbReference type="EMBL" id="PPB83923.1"/>
    </source>
</evidence>
<name>A0A2P5KB26_9BURK</name>
<organism evidence="1 2">
    <name type="scientific">Mycetohabitans endofungorum</name>
    <dbReference type="NCBI Taxonomy" id="417203"/>
    <lineage>
        <taxon>Bacteria</taxon>
        <taxon>Pseudomonadati</taxon>
        <taxon>Pseudomonadota</taxon>
        <taxon>Betaproteobacteria</taxon>
        <taxon>Burkholderiales</taxon>
        <taxon>Burkholderiaceae</taxon>
        <taxon>Mycetohabitans</taxon>
    </lineage>
</organism>
<proteinExistence type="predicted"/>